<dbReference type="EMBL" id="GBRH01185864">
    <property type="protein sequence ID" value="JAE12032.1"/>
    <property type="molecule type" value="Transcribed_RNA"/>
</dbReference>
<proteinExistence type="predicted"/>
<organism evidence="1">
    <name type="scientific">Arundo donax</name>
    <name type="common">Giant reed</name>
    <name type="synonym">Donax arundinaceus</name>
    <dbReference type="NCBI Taxonomy" id="35708"/>
    <lineage>
        <taxon>Eukaryota</taxon>
        <taxon>Viridiplantae</taxon>
        <taxon>Streptophyta</taxon>
        <taxon>Embryophyta</taxon>
        <taxon>Tracheophyta</taxon>
        <taxon>Spermatophyta</taxon>
        <taxon>Magnoliopsida</taxon>
        <taxon>Liliopsida</taxon>
        <taxon>Poales</taxon>
        <taxon>Poaceae</taxon>
        <taxon>PACMAD clade</taxon>
        <taxon>Arundinoideae</taxon>
        <taxon>Arundineae</taxon>
        <taxon>Arundo</taxon>
    </lineage>
</organism>
<name>A0A0A9FI78_ARUDO</name>
<accession>A0A0A9FI78</accession>
<reference evidence="1" key="2">
    <citation type="journal article" date="2015" name="Data Brief">
        <title>Shoot transcriptome of the giant reed, Arundo donax.</title>
        <authorList>
            <person name="Barrero R.A."/>
            <person name="Guerrero F.D."/>
            <person name="Moolhuijzen P."/>
            <person name="Goolsby J.A."/>
            <person name="Tidwell J."/>
            <person name="Bellgard S.E."/>
            <person name="Bellgard M.I."/>
        </authorList>
    </citation>
    <scope>NUCLEOTIDE SEQUENCE</scope>
    <source>
        <tissue evidence="1">Shoot tissue taken approximately 20 cm above the soil surface</tissue>
    </source>
</reference>
<evidence type="ECO:0000313" key="1">
    <source>
        <dbReference type="EMBL" id="JAE12032.1"/>
    </source>
</evidence>
<sequence length="42" mass="4829">MGFVGIRGVWIPDTKRLGFNRKQHYATEEKSRSNGACSWKIC</sequence>
<dbReference type="AlphaFoldDB" id="A0A0A9FI78"/>
<reference evidence="1" key="1">
    <citation type="submission" date="2014-09" db="EMBL/GenBank/DDBJ databases">
        <authorList>
            <person name="Magalhaes I.L.F."/>
            <person name="Oliveira U."/>
            <person name="Santos F.R."/>
            <person name="Vidigal T.H.D.A."/>
            <person name="Brescovit A.D."/>
            <person name="Santos A.J."/>
        </authorList>
    </citation>
    <scope>NUCLEOTIDE SEQUENCE</scope>
    <source>
        <tissue evidence="1">Shoot tissue taken approximately 20 cm above the soil surface</tissue>
    </source>
</reference>
<protein>
    <submittedName>
        <fullName evidence="1">Uncharacterized protein</fullName>
    </submittedName>
</protein>